<proteinExistence type="predicted"/>
<reference evidence="1 2" key="1">
    <citation type="submission" date="2016-11" db="EMBL/GenBank/DDBJ databases">
        <authorList>
            <person name="Jaros S."/>
            <person name="Januszkiewicz K."/>
            <person name="Wedrychowicz H."/>
        </authorList>
    </citation>
    <scope>NUCLEOTIDE SEQUENCE [LARGE SCALE GENOMIC DNA]</scope>
    <source>
        <strain evidence="1 2">DSM 784</strain>
    </source>
</reference>
<dbReference type="STRING" id="1004.SAMN05661012_05513"/>
<accession>A0A1K1SKC6</accession>
<name>A0A1K1SKC6_9BACT</name>
<dbReference type="AlphaFoldDB" id="A0A1K1SKC6"/>
<evidence type="ECO:0000313" key="1">
    <source>
        <dbReference type="EMBL" id="SFW84293.1"/>
    </source>
</evidence>
<dbReference type="Proteomes" id="UP000183788">
    <property type="component" value="Unassembled WGS sequence"/>
</dbReference>
<gene>
    <name evidence="1" type="ORF">SAMN05661012_05513</name>
</gene>
<sequence length="69" mass="8083">MRKYVCASISKHLYQCYKTKGSVFYLLQNLLGSYTVLYNHPVVLTISKDQMLDGKLVIVTFEQKKYGEW</sequence>
<evidence type="ECO:0000313" key="2">
    <source>
        <dbReference type="Proteomes" id="UP000183788"/>
    </source>
</evidence>
<protein>
    <submittedName>
        <fullName evidence="1">Uncharacterized protein</fullName>
    </submittedName>
</protein>
<organism evidence="1 2">
    <name type="scientific">Chitinophaga sancti</name>
    <dbReference type="NCBI Taxonomy" id="1004"/>
    <lineage>
        <taxon>Bacteria</taxon>
        <taxon>Pseudomonadati</taxon>
        <taxon>Bacteroidota</taxon>
        <taxon>Chitinophagia</taxon>
        <taxon>Chitinophagales</taxon>
        <taxon>Chitinophagaceae</taxon>
        <taxon>Chitinophaga</taxon>
    </lineage>
</organism>
<dbReference type="EMBL" id="FPIZ01000024">
    <property type="protein sequence ID" value="SFW84293.1"/>
    <property type="molecule type" value="Genomic_DNA"/>
</dbReference>